<dbReference type="EMBL" id="CAJVPV010002573">
    <property type="protein sequence ID" value="CAG8530197.1"/>
    <property type="molecule type" value="Genomic_DNA"/>
</dbReference>
<feature type="compositionally biased region" description="Polar residues" evidence="1">
    <location>
        <begin position="173"/>
        <end position="190"/>
    </location>
</feature>
<accession>A0A9N9FFV7</accession>
<protein>
    <submittedName>
        <fullName evidence="2">4390_t:CDS:1</fullName>
    </submittedName>
</protein>
<name>A0A9N9FFV7_9GLOM</name>
<sequence>MDNTVGQEDSRDNVAAEEGVITSKKIVDEEVEKNVEEGEGKKDSMTGSTVVLIEETASTQNGAVEGDTDQLSAEVSKKADDPPETLKPQQSNSIPVSPKSGINIDLVQNIPASASNSYKPNIMIFKPENQISSESKSDPLHSDTSFELEHLAEISEDGMLALRFTETERTGPLMNTGSAEPLSPSTNTSNTIAPKQIVRIERDYSKGELCQFQTAFPMEIDGRVNHSEIHFWSW</sequence>
<dbReference type="Proteomes" id="UP000789342">
    <property type="component" value="Unassembled WGS sequence"/>
</dbReference>
<feature type="region of interest" description="Disordered" evidence="1">
    <location>
        <begin position="1"/>
        <end position="100"/>
    </location>
</feature>
<evidence type="ECO:0000313" key="3">
    <source>
        <dbReference type="Proteomes" id="UP000789342"/>
    </source>
</evidence>
<feature type="region of interest" description="Disordered" evidence="1">
    <location>
        <begin position="171"/>
        <end position="190"/>
    </location>
</feature>
<organism evidence="2 3">
    <name type="scientific">Acaulospora morrowiae</name>
    <dbReference type="NCBI Taxonomy" id="94023"/>
    <lineage>
        <taxon>Eukaryota</taxon>
        <taxon>Fungi</taxon>
        <taxon>Fungi incertae sedis</taxon>
        <taxon>Mucoromycota</taxon>
        <taxon>Glomeromycotina</taxon>
        <taxon>Glomeromycetes</taxon>
        <taxon>Diversisporales</taxon>
        <taxon>Acaulosporaceae</taxon>
        <taxon>Acaulospora</taxon>
    </lineage>
</organism>
<evidence type="ECO:0000313" key="2">
    <source>
        <dbReference type="EMBL" id="CAG8530197.1"/>
    </source>
</evidence>
<dbReference type="AlphaFoldDB" id="A0A9N9FFV7"/>
<reference evidence="2" key="1">
    <citation type="submission" date="2021-06" db="EMBL/GenBank/DDBJ databases">
        <authorList>
            <person name="Kallberg Y."/>
            <person name="Tangrot J."/>
            <person name="Rosling A."/>
        </authorList>
    </citation>
    <scope>NUCLEOTIDE SEQUENCE</scope>
    <source>
        <strain evidence="2">CL551</strain>
    </source>
</reference>
<feature type="compositionally biased region" description="Basic and acidic residues" evidence="1">
    <location>
        <begin position="25"/>
        <end position="44"/>
    </location>
</feature>
<gene>
    <name evidence="2" type="ORF">AMORRO_LOCUS4635</name>
</gene>
<keyword evidence="3" id="KW-1185">Reference proteome</keyword>
<proteinExistence type="predicted"/>
<dbReference type="OrthoDB" id="2370664at2759"/>
<comment type="caution">
    <text evidence="2">The sequence shown here is derived from an EMBL/GenBank/DDBJ whole genome shotgun (WGS) entry which is preliminary data.</text>
</comment>
<evidence type="ECO:0000256" key="1">
    <source>
        <dbReference type="SAM" id="MobiDB-lite"/>
    </source>
</evidence>